<proteinExistence type="predicted"/>
<evidence type="ECO:0000313" key="2">
    <source>
        <dbReference type="EMBL" id="PCG71551.1"/>
    </source>
</evidence>
<name>A0A2A4JHW6_HELVI</name>
<sequence>MLKWKHLFLLVQMFISVISDKSYGSFNLTVTGVDICKGPKYKNCSSMTVQVTGHNLLHYDLNVTQDVVLTKIKAT</sequence>
<keyword evidence="1" id="KW-0732">Signal</keyword>
<feature type="signal peptide" evidence="1">
    <location>
        <begin position="1"/>
        <end position="19"/>
    </location>
</feature>
<feature type="chain" id="PRO_5012020082" evidence="1">
    <location>
        <begin position="20"/>
        <end position="75"/>
    </location>
</feature>
<comment type="caution">
    <text evidence="2">The sequence shown here is derived from an EMBL/GenBank/DDBJ whole genome shotgun (WGS) entry which is preliminary data.</text>
</comment>
<gene>
    <name evidence="2" type="ORF">B5V51_1737</name>
</gene>
<accession>A0A2A4JHW6</accession>
<organism evidence="2">
    <name type="scientific">Heliothis virescens</name>
    <name type="common">Tobacco budworm moth</name>
    <dbReference type="NCBI Taxonomy" id="7102"/>
    <lineage>
        <taxon>Eukaryota</taxon>
        <taxon>Metazoa</taxon>
        <taxon>Ecdysozoa</taxon>
        <taxon>Arthropoda</taxon>
        <taxon>Hexapoda</taxon>
        <taxon>Insecta</taxon>
        <taxon>Pterygota</taxon>
        <taxon>Neoptera</taxon>
        <taxon>Endopterygota</taxon>
        <taxon>Lepidoptera</taxon>
        <taxon>Glossata</taxon>
        <taxon>Ditrysia</taxon>
        <taxon>Noctuoidea</taxon>
        <taxon>Noctuidae</taxon>
        <taxon>Heliothinae</taxon>
        <taxon>Heliothis</taxon>
    </lineage>
</organism>
<reference evidence="2" key="1">
    <citation type="submission" date="2017-09" db="EMBL/GenBank/DDBJ databases">
        <title>Contemporary evolution of a Lepidopteran species, Heliothis virescens, in response to modern agricultural practices.</title>
        <authorList>
            <person name="Fritz M.L."/>
            <person name="Deyonke A.M."/>
            <person name="Papanicolaou A."/>
            <person name="Micinski S."/>
            <person name="Westbrook J."/>
            <person name="Gould F."/>
        </authorList>
    </citation>
    <scope>NUCLEOTIDE SEQUENCE [LARGE SCALE GENOMIC DNA]</scope>
    <source>
        <strain evidence="2">HvINT-</strain>
        <tissue evidence="2">Whole body</tissue>
    </source>
</reference>
<evidence type="ECO:0000256" key="1">
    <source>
        <dbReference type="SAM" id="SignalP"/>
    </source>
</evidence>
<dbReference type="EMBL" id="NWSH01001358">
    <property type="protein sequence ID" value="PCG71551.1"/>
    <property type="molecule type" value="Genomic_DNA"/>
</dbReference>
<protein>
    <submittedName>
        <fullName evidence="2">Uncharacterized protein</fullName>
    </submittedName>
</protein>
<dbReference type="AlphaFoldDB" id="A0A2A4JHW6"/>